<gene>
    <name evidence="1" type="ORF">AMORRO_LOCUS15187</name>
</gene>
<feature type="non-terminal residue" evidence="1">
    <location>
        <position position="1"/>
    </location>
</feature>
<name>A0A9N9NNX7_9GLOM</name>
<accession>A0A9N9NNX7</accession>
<proteinExistence type="predicted"/>
<keyword evidence="2" id="KW-1185">Reference proteome</keyword>
<feature type="non-terminal residue" evidence="1">
    <location>
        <position position="60"/>
    </location>
</feature>
<reference evidence="1" key="1">
    <citation type="submission" date="2021-06" db="EMBL/GenBank/DDBJ databases">
        <authorList>
            <person name="Kallberg Y."/>
            <person name="Tangrot J."/>
            <person name="Rosling A."/>
        </authorList>
    </citation>
    <scope>NUCLEOTIDE SEQUENCE</scope>
    <source>
        <strain evidence="1">CL551</strain>
    </source>
</reference>
<protein>
    <submittedName>
        <fullName evidence="1">69_t:CDS:1</fullName>
    </submittedName>
</protein>
<dbReference type="EMBL" id="CAJVPV010034165">
    <property type="protein sequence ID" value="CAG8748373.1"/>
    <property type="molecule type" value="Genomic_DNA"/>
</dbReference>
<organism evidence="1 2">
    <name type="scientific">Acaulospora morrowiae</name>
    <dbReference type="NCBI Taxonomy" id="94023"/>
    <lineage>
        <taxon>Eukaryota</taxon>
        <taxon>Fungi</taxon>
        <taxon>Fungi incertae sedis</taxon>
        <taxon>Mucoromycota</taxon>
        <taxon>Glomeromycotina</taxon>
        <taxon>Glomeromycetes</taxon>
        <taxon>Diversisporales</taxon>
        <taxon>Acaulosporaceae</taxon>
        <taxon>Acaulospora</taxon>
    </lineage>
</organism>
<dbReference type="Proteomes" id="UP000789342">
    <property type="component" value="Unassembled WGS sequence"/>
</dbReference>
<comment type="caution">
    <text evidence="1">The sequence shown here is derived from an EMBL/GenBank/DDBJ whole genome shotgun (WGS) entry which is preliminary data.</text>
</comment>
<evidence type="ECO:0000313" key="2">
    <source>
        <dbReference type="Proteomes" id="UP000789342"/>
    </source>
</evidence>
<dbReference type="AlphaFoldDB" id="A0A9N9NNX7"/>
<sequence length="60" mass="7052">LGRLQSIKLWKINSVVANYVRKHYDVFPQTTKDFIAFIDLQNMTMIFFFALRKLTKASIA</sequence>
<evidence type="ECO:0000313" key="1">
    <source>
        <dbReference type="EMBL" id="CAG8748373.1"/>
    </source>
</evidence>